<name>A0A2M4DFT4_ANODA</name>
<accession>A0A2M4DFT4</accession>
<protein>
    <submittedName>
        <fullName evidence="1">Uncharacterized protein</fullName>
    </submittedName>
</protein>
<organism evidence="1">
    <name type="scientific">Anopheles darlingi</name>
    <name type="common">Mosquito</name>
    <dbReference type="NCBI Taxonomy" id="43151"/>
    <lineage>
        <taxon>Eukaryota</taxon>
        <taxon>Metazoa</taxon>
        <taxon>Ecdysozoa</taxon>
        <taxon>Arthropoda</taxon>
        <taxon>Hexapoda</taxon>
        <taxon>Insecta</taxon>
        <taxon>Pterygota</taxon>
        <taxon>Neoptera</taxon>
        <taxon>Endopterygota</taxon>
        <taxon>Diptera</taxon>
        <taxon>Nematocera</taxon>
        <taxon>Culicoidea</taxon>
        <taxon>Culicidae</taxon>
        <taxon>Anophelinae</taxon>
        <taxon>Anopheles</taxon>
    </lineage>
</organism>
<evidence type="ECO:0000313" key="1">
    <source>
        <dbReference type="EMBL" id="MBW76359.1"/>
    </source>
</evidence>
<dbReference type="EMBL" id="GGFL01012181">
    <property type="protein sequence ID" value="MBW76359.1"/>
    <property type="molecule type" value="Transcribed_RNA"/>
</dbReference>
<sequence length="91" mass="10738">MIVFERRSTPQAKVRLGVCVCVFRSTLAVSVIDSNRQLIRVTCSMSFFRCYCYYMALVLVVGLDDVCVWFYRVYIFCWHFVVFPWREGVVS</sequence>
<reference evidence="1" key="1">
    <citation type="submission" date="2018-01" db="EMBL/GenBank/DDBJ databases">
        <title>An insight into the sialome of Amazonian anophelines.</title>
        <authorList>
            <person name="Ribeiro J.M."/>
            <person name="Scarpassa V."/>
            <person name="Calvo E."/>
        </authorList>
    </citation>
    <scope>NUCLEOTIDE SEQUENCE</scope>
</reference>
<proteinExistence type="predicted"/>
<dbReference type="AlphaFoldDB" id="A0A2M4DFT4"/>